<dbReference type="PROSITE" id="PS51471">
    <property type="entry name" value="FE2OG_OXY"/>
    <property type="match status" value="1"/>
</dbReference>
<dbReference type="GO" id="GO:0008198">
    <property type="term" value="F:ferrous iron binding"/>
    <property type="evidence" value="ECO:0007669"/>
    <property type="project" value="TreeGrafter"/>
</dbReference>
<evidence type="ECO:0000313" key="8">
    <source>
        <dbReference type="EMBL" id="PWR02933.1"/>
    </source>
</evidence>
<dbReference type="GO" id="GO:0035515">
    <property type="term" value="F:oxidative RNA demethylase activity"/>
    <property type="evidence" value="ECO:0007669"/>
    <property type="project" value="TreeGrafter"/>
</dbReference>
<dbReference type="Gene3D" id="2.60.120.590">
    <property type="entry name" value="Alpha-ketoglutarate-dependent dioxygenase AlkB-like"/>
    <property type="match status" value="1"/>
</dbReference>
<feature type="binding site" evidence="5">
    <location>
        <begin position="195"/>
        <end position="201"/>
    </location>
    <ligand>
        <name>2-oxoglutarate</name>
        <dbReference type="ChEBI" id="CHEBI:16810"/>
    </ligand>
</feature>
<comment type="cofactor">
    <cofactor evidence="6">
        <name>Fe(2+)</name>
        <dbReference type="ChEBI" id="CHEBI:29033"/>
    </cofactor>
    <text evidence="6">Binds 1 Fe(2+) ion per subunit.</text>
</comment>
<feature type="domain" description="Fe2OG dioxygenase" evidence="7">
    <location>
        <begin position="103"/>
        <end position="204"/>
    </location>
</feature>
<proteinExistence type="predicted"/>
<feature type="binding site" evidence="6">
    <location>
        <position position="177"/>
    </location>
    <ligand>
        <name>Fe cation</name>
        <dbReference type="ChEBI" id="CHEBI:24875"/>
        <note>catalytic</note>
    </ligand>
</feature>
<dbReference type="Proteomes" id="UP000245680">
    <property type="component" value="Unassembled WGS sequence"/>
</dbReference>
<organism evidence="8 9">
    <name type="scientific">Meridianimarinicoccus roseus</name>
    <dbReference type="NCBI Taxonomy" id="2072018"/>
    <lineage>
        <taxon>Bacteria</taxon>
        <taxon>Pseudomonadati</taxon>
        <taxon>Pseudomonadota</taxon>
        <taxon>Alphaproteobacteria</taxon>
        <taxon>Rhodobacterales</taxon>
        <taxon>Paracoccaceae</taxon>
        <taxon>Meridianimarinicoccus</taxon>
    </lineage>
</organism>
<dbReference type="InterPro" id="IPR005123">
    <property type="entry name" value="Oxoglu/Fe-dep_dioxygenase_dom"/>
</dbReference>
<dbReference type="OrthoDB" id="9796932at2"/>
<keyword evidence="2 8" id="KW-0223">Dioxygenase</keyword>
<feature type="binding site" evidence="5">
    <location>
        <begin position="110"/>
        <end position="112"/>
    </location>
    <ligand>
        <name>2-oxoglutarate</name>
        <dbReference type="ChEBI" id="CHEBI:16810"/>
    </ligand>
</feature>
<gene>
    <name evidence="8" type="ORF">DKT77_09830</name>
</gene>
<evidence type="ECO:0000256" key="5">
    <source>
        <dbReference type="PIRSR" id="PIRSR604574-1"/>
    </source>
</evidence>
<feature type="binding site" evidence="5">
    <location>
        <position position="64"/>
    </location>
    <ligand>
        <name>substrate</name>
    </ligand>
</feature>
<keyword evidence="3" id="KW-0560">Oxidoreductase</keyword>
<keyword evidence="9" id="KW-1185">Reference proteome</keyword>
<evidence type="ECO:0000259" key="7">
    <source>
        <dbReference type="PROSITE" id="PS51471"/>
    </source>
</evidence>
<dbReference type="EMBL" id="QGKU01000032">
    <property type="protein sequence ID" value="PWR02933.1"/>
    <property type="molecule type" value="Genomic_DNA"/>
</dbReference>
<evidence type="ECO:0000256" key="1">
    <source>
        <dbReference type="ARBA" id="ARBA00022723"/>
    </source>
</evidence>
<dbReference type="PANTHER" id="PTHR16557">
    <property type="entry name" value="ALKYLATED DNA REPAIR PROTEIN ALKB-RELATED"/>
    <property type="match status" value="1"/>
</dbReference>
<dbReference type="RefSeq" id="WP_109811594.1">
    <property type="nucleotide sequence ID" value="NZ_QGKU01000032.1"/>
</dbReference>
<reference evidence="8 9" key="1">
    <citation type="submission" date="2018-05" db="EMBL/GenBank/DDBJ databases">
        <title>Rhodobacteraceae gen. nov., sp. nov. isolated from sea water.</title>
        <authorList>
            <person name="Ren Y."/>
        </authorList>
    </citation>
    <scope>NUCLEOTIDE SEQUENCE [LARGE SCALE GENOMIC DNA]</scope>
    <source>
        <strain evidence="8 9">TG-679</strain>
    </source>
</reference>
<dbReference type="InterPro" id="IPR027450">
    <property type="entry name" value="AlkB-like"/>
</dbReference>
<protein>
    <submittedName>
        <fullName evidence="8">Alkylated DNA repair dioxygenase</fullName>
    </submittedName>
</protein>
<feature type="binding site" evidence="5">
    <location>
        <begin position="71"/>
        <end position="73"/>
    </location>
    <ligand>
        <name>substrate</name>
    </ligand>
</feature>
<dbReference type="PANTHER" id="PTHR16557:SF2">
    <property type="entry name" value="NUCLEIC ACID DIOXYGENASE ALKBH1"/>
    <property type="match status" value="1"/>
</dbReference>
<evidence type="ECO:0000256" key="2">
    <source>
        <dbReference type="ARBA" id="ARBA00022964"/>
    </source>
</evidence>
<feature type="binding site" evidence="6">
    <location>
        <position position="123"/>
    </location>
    <ligand>
        <name>Fe cation</name>
        <dbReference type="ChEBI" id="CHEBI:24875"/>
        <note>catalytic</note>
    </ligand>
</feature>
<evidence type="ECO:0000256" key="4">
    <source>
        <dbReference type="ARBA" id="ARBA00023004"/>
    </source>
</evidence>
<feature type="binding site" evidence="5">
    <location>
        <position position="151"/>
    </location>
    <ligand>
        <name>substrate</name>
    </ligand>
</feature>
<dbReference type="GO" id="GO:0035513">
    <property type="term" value="P:oxidative RNA demethylation"/>
    <property type="evidence" value="ECO:0007669"/>
    <property type="project" value="TreeGrafter"/>
</dbReference>
<feature type="binding site" evidence="6">
    <location>
        <position position="121"/>
    </location>
    <ligand>
        <name>Fe cation</name>
        <dbReference type="ChEBI" id="CHEBI:24875"/>
        <note>catalytic</note>
    </ligand>
</feature>
<keyword evidence="4 6" id="KW-0408">Iron</keyword>
<feature type="binding site" evidence="5">
    <location>
        <position position="125"/>
    </location>
    <ligand>
        <name>substrate</name>
    </ligand>
</feature>
<comment type="caution">
    <text evidence="8">The sequence shown here is derived from an EMBL/GenBank/DDBJ whole genome shotgun (WGS) entry which is preliminary data.</text>
</comment>
<dbReference type="InterPro" id="IPR004574">
    <property type="entry name" value="Alkb"/>
</dbReference>
<dbReference type="Pfam" id="PF13532">
    <property type="entry name" value="2OG-FeII_Oxy_2"/>
    <property type="match status" value="1"/>
</dbReference>
<dbReference type="GO" id="GO:0035516">
    <property type="term" value="F:broad specificity oxidative DNA demethylase activity"/>
    <property type="evidence" value="ECO:0007669"/>
    <property type="project" value="TreeGrafter"/>
</dbReference>
<accession>A0A2V2LMG9</accession>
<name>A0A2V2LMG9_9RHOB</name>
<dbReference type="InterPro" id="IPR037151">
    <property type="entry name" value="AlkB-like_sf"/>
</dbReference>
<dbReference type="SUPFAM" id="SSF51197">
    <property type="entry name" value="Clavaminate synthase-like"/>
    <property type="match status" value="1"/>
</dbReference>
<dbReference type="GO" id="GO:0005737">
    <property type="term" value="C:cytoplasm"/>
    <property type="evidence" value="ECO:0007669"/>
    <property type="project" value="TreeGrafter"/>
</dbReference>
<evidence type="ECO:0000256" key="3">
    <source>
        <dbReference type="ARBA" id="ARBA00023002"/>
    </source>
</evidence>
<evidence type="ECO:0000256" key="6">
    <source>
        <dbReference type="PIRSR" id="PIRSR604574-2"/>
    </source>
</evidence>
<sequence length="204" mass="21935">MTEGPAALDLKGVRIVPGLLDPTAQAALLKELRALVAAAPLVTHSTPRGKPLSVRMTAAGRFGWVSDRKGYRYADRHPSGREWPPIPQPLLDLWALLVPGARAPECCLVNFYGEGARMGLHQDRDEADLTQPVVSLSLGDDGLFRVGGTVRGGPTRSCWLRSGDAAVLEGPARLAFHGVDRIRFGSSTLLRDGGRINLTLRVVT</sequence>
<dbReference type="AlphaFoldDB" id="A0A2V2LMG9"/>
<keyword evidence="1 6" id="KW-0479">Metal-binding</keyword>
<evidence type="ECO:0000313" key="9">
    <source>
        <dbReference type="Proteomes" id="UP000245680"/>
    </source>
</evidence>